<evidence type="ECO:0000313" key="1">
    <source>
        <dbReference type="EMBL" id="TQL44764.1"/>
    </source>
</evidence>
<organism evidence="1 2">
    <name type="scientific">Leucobacter komagatae</name>
    <dbReference type="NCBI Taxonomy" id="55969"/>
    <lineage>
        <taxon>Bacteria</taxon>
        <taxon>Bacillati</taxon>
        <taxon>Actinomycetota</taxon>
        <taxon>Actinomycetes</taxon>
        <taxon>Micrococcales</taxon>
        <taxon>Microbacteriaceae</taxon>
        <taxon>Leucobacter</taxon>
    </lineage>
</organism>
<dbReference type="Proteomes" id="UP000319094">
    <property type="component" value="Unassembled WGS sequence"/>
</dbReference>
<dbReference type="EMBL" id="VFON01000001">
    <property type="protein sequence ID" value="TQL44764.1"/>
    <property type="molecule type" value="Genomic_DNA"/>
</dbReference>
<comment type="caution">
    <text evidence="1">The sequence shown here is derived from an EMBL/GenBank/DDBJ whole genome shotgun (WGS) entry which is preliminary data.</text>
</comment>
<sequence length="157" mass="17246">MRSAMNDPQDAVLEWIAAGRLAGEEPVERYKQTAASPAGRGLIQLDRGYEKQWRACLTPPGRYWIEHRSYPPAGTVLEPLIETGPEPAEVSDSLSDAEFINRRLIMKAKAGLSSARSAKPIWLMTSNGMPARSIAFARNVMPPDYWGRSGVGFGKTA</sequence>
<dbReference type="AlphaFoldDB" id="A0A542Y9U1"/>
<keyword evidence="2" id="KW-1185">Reference proteome</keyword>
<protein>
    <submittedName>
        <fullName evidence="1">Uncharacterized protein</fullName>
    </submittedName>
</protein>
<accession>A0A542Y9U1</accession>
<evidence type="ECO:0000313" key="2">
    <source>
        <dbReference type="Proteomes" id="UP000319094"/>
    </source>
</evidence>
<proteinExistence type="predicted"/>
<name>A0A542Y9U1_9MICO</name>
<reference evidence="1 2" key="1">
    <citation type="submission" date="2019-06" db="EMBL/GenBank/DDBJ databases">
        <title>Sequencing the genomes of 1000 actinobacteria strains.</title>
        <authorList>
            <person name="Klenk H.-P."/>
        </authorList>
    </citation>
    <scope>NUCLEOTIDE SEQUENCE [LARGE SCALE GENOMIC DNA]</scope>
    <source>
        <strain evidence="1 2">DSM 8803</strain>
    </source>
</reference>
<gene>
    <name evidence="1" type="ORF">FB468_2833</name>
</gene>